<evidence type="ECO:0000313" key="2">
    <source>
        <dbReference type="Proteomes" id="UP001059672"/>
    </source>
</evidence>
<accession>A0ABY5H7U3</accession>
<gene>
    <name evidence="1" type="ORF">KDW96_18480</name>
</gene>
<name>A0ABY5H7U3_9PSED</name>
<keyword evidence="2" id="KW-1185">Reference proteome</keyword>
<reference evidence="1" key="1">
    <citation type="submission" date="2021-04" db="EMBL/GenBank/DDBJ databases">
        <title>Oceanospirillales bacteria with DddD are important DMSP degraders in coastal seawater.</title>
        <authorList>
            <person name="Liu J."/>
        </authorList>
    </citation>
    <scope>NUCLEOTIDE SEQUENCE</scope>
    <source>
        <strain evidence="1">D13-4</strain>
    </source>
</reference>
<protein>
    <recommendedName>
        <fullName evidence="3">Prepilin-type N-terminal cleavage/methylation domain-containing protein</fullName>
    </recommendedName>
</protein>
<proteinExistence type="predicted"/>
<evidence type="ECO:0008006" key="3">
    <source>
        <dbReference type="Google" id="ProtNLM"/>
    </source>
</evidence>
<organism evidence="1 2">
    <name type="scientific">Pseudomonas benzenivorans</name>
    <dbReference type="NCBI Taxonomy" id="556533"/>
    <lineage>
        <taxon>Bacteria</taxon>
        <taxon>Pseudomonadati</taxon>
        <taxon>Pseudomonadota</taxon>
        <taxon>Gammaproteobacteria</taxon>
        <taxon>Pseudomonadales</taxon>
        <taxon>Pseudomonadaceae</taxon>
        <taxon>Pseudomonas</taxon>
    </lineage>
</organism>
<sequence length="146" mass="15319">MRRALHGRQRGLSYVELLVASALIAATLLPALQALQGGAQGAAQHARDSLDRQLLVAKLEAVLARPFAELAAAATAAGSRTVASSLSDAVPSGDGRTLSRQVFLGYYDGDNADADNDPFSGTDPGLLWVRVVIAGSRHELQSLTRQ</sequence>
<evidence type="ECO:0000313" key="1">
    <source>
        <dbReference type="EMBL" id="UTW07131.1"/>
    </source>
</evidence>
<dbReference type="Proteomes" id="UP001059672">
    <property type="component" value="Chromosome"/>
</dbReference>
<dbReference type="EMBL" id="CP073346">
    <property type="protein sequence ID" value="UTW07131.1"/>
    <property type="molecule type" value="Genomic_DNA"/>
</dbReference>
<dbReference type="RefSeq" id="WP_255837692.1">
    <property type="nucleotide sequence ID" value="NZ_CP073346.1"/>
</dbReference>